<dbReference type="Proteomes" id="UP001602089">
    <property type="component" value="Unassembled WGS sequence"/>
</dbReference>
<organism evidence="1 2">
    <name type="scientific">Nocardia elegans</name>
    <dbReference type="NCBI Taxonomy" id="300029"/>
    <lineage>
        <taxon>Bacteria</taxon>
        <taxon>Bacillati</taxon>
        <taxon>Actinomycetota</taxon>
        <taxon>Actinomycetes</taxon>
        <taxon>Mycobacteriales</taxon>
        <taxon>Nocardiaceae</taxon>
        <taxon>Nocardia</taxon>
    </lineage>
</organism>
<comment type="caution">
    <text evidence="1">The sequence shown here is derived from an EMBL/GenBank/DDBJ whole genome shotgun (WGS) entry which is preliminary data.</text>
</comment>
<proteinExistence type="predicted"/>
<name>A0ABW6TLE3_9NOCA</name>
<keyword evidence="2" id="KW-1185">Reference proteome</keyword>
<dbReference type="EMBL" id="JBIATK010000012">
    <property type="protein sequence ID" value="MFF4026960.1"/>
    <property type="molecule type" value="Genomic_DNA"/>
</dbReference>
<evidence type="ECO:0000313" key="1">
    <source>
        <dbReference type="EMBL" id="MFF4026960.1"/>
    </source>
</evidence>
<dbReference type="RefSeq" id="WP_387132029.1">
    <property type="nucleotide sequence ID" value="NZ_JBIATK010000012.1"/>
</dbReference>
<protein>
    <submittedName>
        <fullName evidence="1">Uncharacterized protein</fullName>
    </submittedName>
</protein>
<reference evidence="1 2" key="1">
    <citation type="submission" date="2024-10" db="EMBL/GenBank/DDBJ databases">
        <title>The Natural Products Discovery Center: Release of the First 8490 Sequenced Strains for Exploring Actinobacteria Biosynthetic Diversity.</title>
        <authorList>
            <person name="Kalkreuter E."/>
            <person name="Kautsar S.A."/>
            <person name="Yang D."/>
            <person name="Bader C.D."/>
            <person name="Teijaro C.N."/>
            <person name="Fluegel L."/>
            <person name="Davis C.M."/>
            <person name="Simpson J.R."/>
            <person name="Lauterbach L."/>
            <person name="Steele A.D."/>
            <person name="Gui C."/>
            <person name="Meng S."/>
            <person name="Li G."/>
            <person name="Viehrig K."/>
            <person name="Ye F."/>
            <person name="Su P."/>
            <person name="Kiefer A.F."/>
            <person name="Nichols A."/>
            <person name="Cepeda A.J."/>
            <person name="Yan W."/>
            <person name="Fan B."/>
            <person name="Jiang Y."/>
            <person name="Adhikari A."/>
            <person name="Zheng C.-J."/>
            <person name="Schuster L."/>
            <person name="Cowan T.M."/>
            <person name="Smanski M.J."/>
            <person name="Chevrette M.G."/>
            <person name="De Carvalho L.P.S."/>
            <person name="Shen B."/>
        </authorList>
    </citation>
    <scope>NUCLEOTIDE SEQUENCE [LARGE SCALE GENOMIC DNA]</scope>
    <source>
        <strain evidence="1 2">NPDC001867</strain>
    </source>
</reference>
<accession>A0ABW6TLE3</accession>
<evidence type="ECO:0000313" key="2">
    <source>
        <dbReference type="Proteomes" id="UP001602089"/>
    </source>
</evidence>
<sequence length="91" mass="10364">MSTKTREDIAAIEHLDHQPECDGIFHGNNPRPPAKLWLDVHGCTENLFCLTCNAQEQQVVNQMIESGDPRCKHCAKQIRSYSDLYTRVVPL</sequence>
<gene>
    <name evidence="1" type="ORF">ACFYY5_29330</name>
</gene>